<name>A0A6L2JZL3_TANCI</name>
<accession>A0A6L2JZL3</accession>
<comment type="caution">
    <text evidence="1">The sequence shown here is derived from an EMBL/GenBank/DDBJ whole genome shotgun (WGS) entry which is preliminary data.</text>
</comment>
<organism evidence="1">
    <name type="scientific">Tanacetum cinerariifolium</name>
    <name type="common">Dalmatian daisy</name>
    <name type="synonym">Chrysanthemum cinerariifolium</name>
    <dbReference type="NCBI Taxonomy" id="118510"/>
    <lineage>
        <taxon>Eukaryota</taxon>
        <taxon>Viridiplantae</taxon>
        <taxon>Streptophyta</taxon>
        <taxon>Embryophyta</taxon>
        <taxon>Tracheophyta</taxon>
        <taxon>Spermatophyta</taxon>
        <taxon>Magnoliopsida</taxon>
        <taxon>eudicotyledons</taxon>
        <taxon>Gunneridae</taxon>
        <taxon>Pentapetalae</taxon>
        <taxon>asterids</taxon>
        <taxon>campanulids</taxon>
        <taxon>Asterales</taxon>
        <taxon>Asteraceae</taxon>
        <taxon>Asteroideae</taxon>
        <taxon>Anthemideae</taxon>
        <taxon>Anthemidinae</taxon>
        <taxon>Tanacetum</taxon>
    </lineage>
</organism>
<proteinExistence type="predicted"/>
<dbReference type="EMBL" id="BKCJ010001541">
    <property type="protein sequence ID" value="GEU42219.1"/>
    <property type="molecule type" value="Genomic_DNA"/>
</dbReference>
<sequence length="130" mass="15217">MVEEILRKHVENKKAWKDYVNEFKDWDDGLKDAVGIRLSINDDISEFKDFEQEKQEPDAIPLVIPYSKGILTHESHVIKNNRDKNAVSKEARPFRIFVKNKSRYERIAKLQGNNFKFDEFGTGSTPEKAF</sequence>
<protein>
    <submittedName>
        <fullName evidence="1">Uncharacterized protein</fullName>
    </submittedName>
</protein>
<evidence type="ECO:0000313" key="1">
    <source>
        <dbReference type="EMBL" id="GEU42219.1"/>
    </source>
</evidence>
<dbReference type="AlphaFoldDB" id="A0A6L2JZL3"/>
<reference evidence="1" key="1">
    <citation type="journal article" date="2019" name="Sci. Rep.">
        <title>Draft genome of Tanacetum cinerariifolium, the natural source of mosquito coil.</title>
        <authorList>
            <person name="Yamashiro T."/>
            <person name="Shiraishi A."/>
            <person name="Satake H."/>
            <person name="Nakayama K."/>
        </authorList>
    </citation>
    <scope>NUCLEOTIDE SEQUENCE</scope>
</reference>
<gene>
    <name evidence="1" type="ORF">Tci_014197</name>
</gene>